<feature type="domain" description="HTH arsR-type" evidence="1">
    <location>
        <begin position="9"/>
        <end position="81"/>
    </location>
</feature>
<dbReference type="InterPro" id="IPR000835">
    <property type="entry name" value="HTH_MarR-typ"/>
</dbReference>
<dbReference type="GO" id="GO:0003700">
    <property type="term" value="F:DNA-binding transcription factor activity"/>
    <property type="evidence" value="ECO:0007669"/>
    <property type="project" value="InterPro"/>
</dbReference>
<dbReference type="Gene3D" id="1.10.10.10">
    <property type="entry name" value="Winged helix-like DNA-binding domain superfamily/Winged helix DNA-binding domain"/>
    <property type="match status" value="1"/>
</dbReference>
<dbReference type="RefSeq" id="WP_204406855.1">
    <property type="nucleotide sequence ID" value="NZ_BQKC01000001.1"/>
</dbReference>
<comment type="caution">
    <text evidence="2">The sequence shown here is derived from an EMBL/GenBank/DDBJ whole genome shotgun (WGS) entry which is preliminary data.</text>
</comment>
<dbReference type="CDD" id="cd00090">
    <property type="entry name" value="HTH_ARSR"/>
    <property type="match status" value="1"/>
</dbReference>
<protein>
    <submittedName>
        <fullName evidence="2">Transcriptional regulator</fullName>
    </submittedName>
</protein>
<name>A0AAV5B0D1_9ACTN</name>
<dbReference type="SUPFAM" id="SSF46785">
    <property type="entry name" value="Winged helix' DNA-binding domain"/>
    <property type="match status" value="1"/>
</dbReference>
<dbReference type="InterPro" id="IPR036390">
    <property type="entry name" value="WH_DNA-bd_sf"/>
</dbReference>
<sequence length="180" mass="19792">MEGKRDVHLRLRALGNAERLRVLAFLRNAGEATVGDVAKALSIAPGSASYHIGCLVDGGLVERAERPDGDKRKSWWRAVDGESRLEGHEEASLFQAANSAYGDAYDRYLASKDNLSDAWIEAEVGVDTVLALTVDEAALLKEELESFVRRWIEANKKTAAAQGEERGQVALVVRAFRWIP</sequence>
<evidence type="ECO:0000313" key="3">
    <source>
        <dbReference type="Proteomes" id="UP001055025"/>
    </source>
</evidence>
<dbReference type="InterPro" id="IPR036388">
    <property type="entry name" value="WH-like_DNA-bd_sf"/>
</dbReference>
<dbReference type="SMART" id="SM00418">
    <property type="entry name" value="HTH_ARSR"/>
    <property type="match status" value="1"/>
</dbReference>
<dbReference type="Proteomes" id="UP001055025">
    <property type="component" value="Unassembled WGS sequence"/>
</dbReference>
<proteinExistence type="predicted"/>
<dbReference type="InterPro" id="IPR001845">
    <property type="entry name" value="HTH_ArsR_DNA-bd_dom"/>
</dbReference>
<gene>
    <name evidence="2" type="ORF">ATOP_00880</name>
</gene>
<dbReference type="EMBL" id="BQKC01000001">
    <property type="protein sequence ID" value="GJM54433.1"/>
    <property type="molecule type" value="Genomic_DNA"/>
</dbReference>
<dbReference type="Pfam" id="PF12802">
    <property type="entry name" value="MarR_2"/>
    <property type="match status" value="1"/>
</dbReference>
<reference evidence="2" key="1">
    <citation type="journal article" date="2022" name="Int. J. Syst. Evol. Microbiol.">
        <title>Granulimonas faecalis gen. nov., sp. nov., and Leptogranulimonas caecicola gen. nov., sp. nov., novel lactate-producing Atopobiaceae bacteria isolated from mouse intestines, and an emended description of the family Atopobiaceae.</title>
        <authorList>
            <person name="Morinaga K."/>
            <person name="Kusada H."/>
            <person name="Sakamoto S."/>
            <person name="Murakami T."/>
            <person name="Toyoda A."/>
            <person name="Mori H."/>
            <person name="Meng X.Y."/>
            <person name="Takashino M."/>
            <person name="Murotomi K."/>
            <person name="Tamaki H."/>
        </authorList>
    </citation>
    <scope>NUCLEOTIDE SEQUENCE</scope>
    <source>
        <strain evidence="2">OPF53</strain>
    </source>
</reference>
<evidence type="ECO:0000313" key="2">
    <source>
        <dbReference type="EMBL" id="GJM54433.1"/>
    </source>
</evidence>
<evidence type="ECO:0000259" key="1">
    <source>
        <dbReference type="SMART" id="SM00418"/>
    </source>
</evidence>
<keyword evidence="3" id="KW-1185">Reference proteome</keyword>
<accession>A0AAV5B0D1</accession>
<dbReference type="InterPro" id="IPR011991">
    <property type="entry name" value="ArsR-like_HTH"/>
</dbReference>
<organism evidence="2 3">
    <name type="scientific">Granulimonas faecalis</name>
    <dbReference type="NCBI Taxonomy" id="2894155"/>
    <lineage>
        <taxon>Bacteria</taxon>
        <taxon>Bacillati</taxon>
        <taxon>Actinomycetota</taxon>
        <taxon>Coriobacteriia</taxon>
        <taxon>Coriobacteriales</taxon>
        <taxon>Kribbibacteriaceae</taxon>
        <taxon>Granulimonas</taxon>
    </lineage>
</organism>
<dbReference type="AlphaFoldDB" id="A0AAV5B0D1"/>